<proteinExistence type="predicted"/>
<organism evidence="2 3">
    <name type="scientific">Boletus reticuloceps</name>
    <dbReference type="NCBI Taxonomy" id="495285"/>
    <lineage>
        <taxon>Eukaryota</taxon>
        <taxon>Fungi</taxon>
        <taxon>Dikarya</taxon>
        <taxon>Basidiomycota</taxon>
        <taxon>Agaricomycotina</taxon>
        <taxon>Agaricomycetes</taxon>
        <taxon>Agaricomycetidae</taxon>
        <taxon>Boletales</taxon>
        <taxon>Boletineae</taxon>
        <taxon>Boletaceae</taxon>
        <taxon>Boletoideae</taxon>
        <taxon>Boletus</taxon>
    </lineage>
</organism>
<reference evidence="2" key="1">
    <citation type="submission" date="2021-03" db="EMBL/GenBank/DDBJ databases">
        <title>Evolutionary innovations through gain and loss of genes in the ectomycorrhizal Boletales.</title>
        <authorList>
            <person name="Wu G."/>
            <person name="Miyauchi S."/>
            <person name="Morin E."/>
            <person name="Yang Z.-L."/>
            <person name="Xu J."/>
            <person name="Martin F.M."/>
        </authorList>
    </citation>
    <scope>NUCLEOTIDE SEQUENCE</scope>
    <source>
        <strain evidence="2">BR01</strain>
    </source>
</reference>
<gene>
    <name evidence="2" type="ORF">JVT61DRAFT_14154</name>
</gene>
<keyword evidence="3" id="KW-1185">Reference proteome</keyword>
<evidence type="ECO:0000313" key="3">
    <source>
        <dbReference type="Proteomes" id="UP000683000"/>
    </source>
</evidence>
<accession>A0A8I2YD09</accession>
<dbReference type="AlphaFoldDB" id="A0A8I2YD09"/>
<dbReference type="OrthoDB" id="2686745at2759"/>
<sequence>MPHSHHTTPAPEFCLARSCHAMPAPENHPPTSRHGTAHAPCSKAVGFWWATSASSKESLTSCDSSLDAASDSDTLSTLPDDSKIPKPQGEPGRPGCGGYTLESTLDWNHNAYTITYRLIDEHLDTTKCASAQSPALIKVVRNKAMVAFPDLENYSNVWPVNDMIMMRLKYTSSRARRCEIKAAAGKGMRTRSLK</sequence>
<dbReference type="Proteomes" id="UP000683000">
    <property type="component" value="Unassembled WGS sequence"/>
</dbReference>
<name>A0A8I2YD09_9AGAM</name>
<feature type="compositionally biased region" description="Low complexity" evidence="1">
    <location>
        <begin position="70"/>
        <end position="79"/>
    </location>
</feature>
<evidence type="ECO:0000256" key="1">
    <source>
        <dbReference type="SAM" id="MobiDB-lite"/>
    </source>
</evidence>
<evidence type="ECO:0000313" key="2">
    <source>
        <dbReference type="EMBL" id="KAG6369655.1"/>
    </source>
</evidence>
<dbReference type="EMBL" id="JAGFBS010000071">
    <property type="protein sequence ID" value="KAG6369655.1"/>
    <property type="molecule type" value="Genomic_DNA"/>
</dbReference>
<protein>
    <submittedName>
        <fullName evidence="2">Uncharacterized protein</fullName>
    </submittedName>
</protein>
<feature type="region of interest" description="Disordered" evidence="1">
    <location>
        <begin position="70"/>
        <end position="96"/>
    </location>
</feature>
<comment type="caution">
    <text evidence="2">The sequence shown here is derived from an EMBL/GenBank/DDBJ whole genome shotgun (WGS) entry which is preliminary data.</text>
</comment>